<evidence type="ECO:0000313" key="4">
    <source>
        <dbReference type="Proteomes" id="UP000242243"/>
    </source>
</evidence>
<dbReference type="OrthoDB" id="9784339at2"/>
<evidence type="ECO:0000313" key="3">
    <source>
        <dbReference type="EMBL" id="SFP04020.1"/>
    </source>
</evidence>
<dbReference type="Pfam" id="PF01451">
    <property type="entry name" value="LMWPc"/>
    <property type="match status" value="1"/>
</dbReference>
<dbReference type="EMBL" id="BJWI01000004">
    <property type="protein sequence ID" value="GEM00986.1"/>
    <property type="molecule type" value="Genomic_DNA"/>
</dbReference>
<evidence type="ECO:0000313" key="5">
    <source>
        <dbReference type="Proteomes" id="UP000321547"/>
    </source>
</evidence>
<feature type="domain" description="Phosphotyrosine protein phosphatase I" evidence="1">
    <location>
        <begin position="1"/>
        <end position="150"/>
    </location>
</feature>
<dbReference type="InterPro" id="IPR036196">
    <property type="entry name" value="Ptyr_pPase_sf"/>
</dbReference>
<organism evidence="3 4">
    <name type="scientific">Halolactibacillus halophilus</name>
    <dbReference type="NCBI Taxonomy" id="306540"/>
    <lineage>
        <taxon>Bacteria</taxon>
        <taxon>Bacillati</taxon>
        <taxon>Bacillota</taxon>
        <taxon>Bacilli</taxon>
        <taxon>Bacillales</taxon>
        <taxon>Bacillaceae</taxon>
        <taxon>Halolactibacillus</taxon>
    </lineage>
</organism>
<dbReference type="PANTHER" id="PTHR11717:SF31">
    <property type="entry name" value="LOW MOLECULAR WEIGHT PROTEIN-TYROSINE-PHOSPHATASE ETP-RELATED"/>
    <property type="match status" value="1"/>
</dbReference>
<dbReference type="STRING" id="306540.SAMN05421839_1045"/>
<dbReference type="Gene3D" id="3.40.50.2300">
    <property type="match status" value="1"/>
</dbReference>
<name>A0A1I5M3F3_9BACI</name>
<keyword evidence="5" id="KW-1185">Reference proteome</keyword>
<dbReference type="CDD" id="cd16344">
    <property type="entry name" value="LMWPAP"/>
    <property type="match status" value="1"/>
</dbReference>
<dbReference type="SUPFAM" id="SSF52788">
    <property type="entry name" value="Phosphotyrosine protein phosphatases I"/>
    <property type="match status" value="1"/>
</dbReference>
<evidence type="ECO:0000259" key="1">
    <source>
        <dbReference type="SMART" id="SM00226"/>
    </source>
</evidence>
<evidence type="ECO:0000313" key="2">
    <source>
        <dbReference type="EMBL" id="GEM00986.1"/>
    </source>
</evidence>
<dbReference type="AlphaFoldDB" id="A0A1I5M3F3"/>
<dbReference type="GO" id="GO:0004725">
    <property type="term" value="F:protein tyrosine phosphatase activity"/>
    <property type="evidence" value="ECO:0007669"/>
    <property type="project" value="TreeGrafter"/>
</dbReference>
<sequence>MNILFVCTGNTCRSPMAEAILLDHVKKTNQTDRIFVKSAGLYTTDGIKTSAGTRYALMQHQIDFDGESSQITEDLLDWADLILTMTDSHQEALRSFNPEQGDKIHTLNGYVYPSLTDKKRQIQDPFGQDEAVYLATFDEINQGIAELIKQNNL</sequence>
<dbReference type="PANTHER" id="PTHR11717">
    <property type="entry name" value="LOW MOLECULAR WEIGHT PROTEIN TYROSINE PHOSPHATASE"/>
    <property type="match status" value="1"/>
</dbReference>
<gene>
    <name evidence="2" type="ORF">HHA03_05180</name>
    <name evidence="3" type="ORF">SAMN05421839_1045</name>
</gene>
<reference evidence="3 4" key="1">
    <citation type="submission" date="2016-10" db="EMBL/GenBank/DDBJ databases">
        <authorList>
            <person name="de Groot N.N."/>
        </authorList>
    </citation>
    <scope>NUCLEOTIDE SEQUENCE [LARGE SCALE GENOMIC DNA]</scope>
    <source>
        <strain evidence="3 4">DSM 17073</strain>
    </source>
</reference>
<proteinExistence type="predicted"/>
<dbReference type="InterPro" id="IPR050438">
    <property type="entry name" value="LMW_PTPase"/>
</dbReference>
<protein>
    <submittedName>
        <fullName evidence="2 3">Protein tyrosine phosphatase</fullName>
    </submittedName>
</protein>
<accession>A0A1I5M3F3</accession>
<dbReference type="InterPro" id="IPR023485">
    <property type="entry name" value="Ptyr_pPase"/>
</dbReference>
<dbReference type="EMBL" id="FOXC01000004">
    <property type="protein sequence ID" value="SFP04020.1"/>
    <property type="molecule type" value="Genomic_DNA"/>
</dbReference>
<dbReference type="Proteomes" id="UP000321547">
    <property type="component" value="Unassembled WGS sequence"/>
</dbReference>
<reference evidence="2 5" key="2">
    <citation type="submission" date="2019-07" db="EMBL/GenBank/DDBJ databases">
        <title>Whole genome shotgun sequence of Halolactibacillus halophilus NBRC 100868.</title>
        <authorList>
            <person name="Hosoyama A."/>
            <person name="Uohara A."/>
            <person name="Ohji S."/>
            <person name="Ichikawa N."/>
        </authorList>
    </citation>
    <scope>NUCLEOTIDE SEQUENCE [LARGE SCALE GENOMIC DNA]</scope>
    <source>
        <strain evidence="2 5">NBRC 100868</strain>
    </source>
</reference>
<dbReference type="SMART" id="SM00226">
    <property type="entry name" value="LMWPc"/>
    <property type="match status" value="1"/>
</dbReference>
<dbReference type="RefSeq" id="WP_089830120.1">
    <property type="nucleotide sequence ID" value="NZ_BJWI01000004.1"/>
</dbReference>
<dbReference type="Proteomes" id="UP000242243">
    <property type="component" value="Unassembled WGS sequence"/>
</dbReference>